<keyword evidence="3" id="KW-1185">Reference proteome</keyword>
<sequence length="98" mass="10656">MTMYARISTFRTGPDTDPHANENATMLRVLANPGGRGMYFLKGTETDTALAITLWDSEDSLAGSREPAESIRADSSAEQHLTIVDVEEFEVTASTFIG</sequence>
<evidence type="ECO:0000313" key="3">
    <source>
        <dbReference type="Proteomes" id="UP000297604"/>
    </source>
</evidence>
<evidence type="ECO:0000256" key="1">
    <source>
        <dbReference type="SAM" id="MobiDB-lite"/>
    </source>
</evidence>
<dbReference type="EMBL" id="SOFS01000014">
    <property type="protein sequence ID" value="TFC21905.1"/>
    <property type="molecule type" value="Genomic_DNA"/>
</dbReference>
<accession>A0ABY2IPR7</accession>
<reference evidence="2 3" key="1">
    <citation type="submission" date="2019-03" db="EMBL/GenBank/DDBJ databases">
        <title>Genomics of glacier-inhabiting Cryobacterium strains.</title>
        <authorList>
            <person name="Liu Q."/>
            <person name="Xin Y.-H."/>
        </authorList>
    </citation>
    <scope>NUCLEOTIDE SEQUENCE [LARGE SCALE GENOMIC DNA]</scope>
    <source>
        <strain evidence="2 3">MDB1-5</strain>
    </source>
</reference>
<dbReference type="Proteomes" id="UP000297604">
    <property type="component" value="Unassembled WGS sequence"/>
</dbReference>
<comment type="caution">
    <text evidence="2">The sequence shown here is derived from an EMBL/GenBank/DDBJ whole genome shotgun (WGS) entry which is preliminary data.</text>
</comment>
<name>A0ABY2IPR7_9MICO</name>
<evidence type="ECO:0008006" key="4">
    <source>
        <dbReference type="Google" id="ProtNLM"/>
    </source>
</evidence>
<protein>
    <recommendedName>
        <fullName evidence="4">Antibiotic biosynthesis monooxygenase</fullName>
    </recommendedName>
</protein>
<proteinExistence type="predicted"/>
<feature type="region of interest" description="Disordered" evidence="1">
    <location>
        <begin position="1"/>
        <end position="21"/>
    </location>
</feature>
<organism evidence="2 3">
    <name type="scientific">Cryobacterium glucosi</name>
    <dbReference type="NCBI Taxonomy" id="1259175"/>
    <lineage>
        <taxon>Bacteria</taxon>
        <taxon>Bacillati</taxon>
        <taxon>Actinomycetota</taxon>
        <taxon>Actinomycetes</taxon>
        <taxon>Micrococcales</taxon>
        <taxon>Microbacteriaceae</taxon>
        <taxon>Cryobacterium</taxon>
    </lineage>
</organism>
<gene>
    <name evidence="2" type="ORF">E3O46_05155</name>
</gene>
<evidence type="ECO:0000313" key="2">
    <source>
        <dbReference type="EMBL" id="TFC21905.1"/>
    </source>
</evidence>